<comment type="caution">
    <text evidence="2">The sequence shown here is derived from an EMBL/GenBank/DDBJ whole genome shotgun (WGS) entry which is preliminary data.</text>
</comment>
<dbReference type="NCBIfam" id="NF047356">
    <property type="entry name" value="RNA_bind_RnpM"/>
    <property type="match status" value="1"/>
</dbReference>
<feature type="domain" description="YlxR" evidence="1">
    <location>
        <begin position="11"/>
        <end position="85"/>
    </location>
</feature>
<dbReference type="Gene3D" id="3.30.1230.10">
    <property type="entry name" value="YlxR-like"/>
    <property type="match status" value="1"/>
</dbReference>
<dbReference type="AlphaFoldDB" id="A0A9D0ZM99"/>
<dbReference type="PANTHER" id="PTHR34215:SF1">
    <property type="entry name" value="YLXR DOMAIN-CONTAINING PROTEIN"/>
    <property type="match status" value="1"/>
</dbReference>
<name>A0A9D0ZM99_9FIRM</name>
<evidence type="ECO:0000313" key="2">
    <source>
        <dbReference type="EMBL" id="HIQ83023.1"/>
    </source>
</evidence>
<accession>A0A9D0ZM99</accession>
<reference evidence="2" key="1">
    <citation type="submission" date="2020-10" db="EMBL/GenBank/DDBJ databases">
        <authorList>
            <person name="Gilroy R."/>
        </authorList>
    </citation>
    <scope>NUCLEOTIDE SEQUENCE</scope>
    <source>
        <strain evidence="2">ChiSjej6B24-2974</strain>
    </source>
</reference>
<gene>
    <name evidence="2" type="ORF">IAA52_07955</name>
</gene>
<dbReference type="CDD" id="cd00279">
    <property type="entry name" value="YlxR"/>
    <property type="match status" value="1"/>
</dbReference>
<dbReference type="SUPFAM" id="SSF64376">
    <property type="entry name" value="YlxR-like"/>
    <property type="match status" value="1"/>
</dbReference>
<dbReference type="PANTHER" id="PTHR34215">
    <property type="entry name" value="BLL0784 PROTEIN"/>
    <property type="match status" value="1"/>
</dbReference>
<dbReference type="Pfam" id="PF04296">
    <property type="entry name" value="YlxR"/>
    <property type="match status" value="1"/>
</dbReference>
<organism evidence="2 3">
    <name type="scientific">Candidatus Pullichristensenella stercorigallinarum</name>
    <dbReference type="NCBI Taxonomy" id="2840909"/>
    <lineage>
        <taxon>Bacteria</taxon>
        <taxon>Bacillati</taxon>
        <taxon>Bacillota</taxon>
        <taxon>Clostridia</taxon>
        <taxon>Candidatus Pullichristensenella</taxon>
    </lineage>
</organism>
<reference evidence="2" key="2">
    <citation type="journal article" date="2021" name="PeerJ">
        <title>Extensive microbial diversity within the chicken gut microbiome revealed by metagenomics and culture.</title>
        <authorList>
            <person name="Gilroy R."/>
            <person name="Ravi A."/>
            <person name="Getino M."/>
            <person name="Pursley I."/>
            <person name="Horton D.L."/>
            <person name="Alikhan N.F."/>
            <person name="Baker D."/>
            <person name="Gharbi K."/>
            <person name="Hall N."/>
            <person name="Watson M."/>
            <person name="Adriaenssens E.M."/>
            <person name="Foster-Nyarko E."/>
            <person name="Jarju S."/>
            <person name="Secka A."/>
            <person name="Antonio M."/>
            <person name="Oren A."/>
            <person name="Chaudhuri R.R."/>
            <person name="La Ragione R."/>
            <person name="Hildebrand F."/>
            <person name="Pallen M.J."/>
        </authorList>
    </citation>
    <scope>NUCLEOTIDE SEQUENCE</scope>
    <source>
        <strain evidence="2">ChiSjej6B24-2974</strain>
    </source>
</reference>
<dbReference type="InterPro" id="IPR037465">
    <property type="entry name" value="YlxR"/>
</dbReference>
<dbReference type="InterPro" id="IPR035931">
    <property type="entry name" value="YlxR-like_sf"/>
</dbReference>
<dbReference type="Proteomes" id="UP000824260">
    <property type="component" value="Unassembled WGS sequence"/>
</dbReference>
<proteinExistence type="predicted"/>
<sequence length="91" mass="10318">MPLKPKKIPMRMCVACREMRPKAELLRVVKPQDGQAHIDFKGKAPGRGAYICPSLECFERARKTRALERALEAAIPPEVFDALEEQLERGE</sequence>
<dbReference type="InterPro" id="IPR007393">
    <property type="entry name" value="YlxR_dom"/>
</dbReference>
<dbReference type="EMBL" id="DVFZ01000079">
    <property type="protein sequence ID" value="HIQ83023.1"/>
    <property type="molecule type" value="Genomic_DNA"/>
</dbReference>
<evidence type="ECO:0000313" key="3">
    <source>
        <dbReference type="Proteomes" id="UP000824260"/>
    </source>
</evidence>
<protein>
    <submittedName>
        <fullName evidence="2">YlxR family protein</fullName>
    </submittedName>
</protein>
<evidence type="ECO:0000259" key="1">
    <source>
        <dbReference type="Pfam" id="PF04296"/>
    </source>
</evidence>